<gene>
    <name evidence="1" type="primary">psl1_2</name>
    <name evidence="1" type="ORF">A0J61_02788</name>
</gene>
<dbReference type="GO" id="GO:0016538">
    <property type="term" value="F:cyclin-dependent protein serine/threonine kinase regulator activity"/>
    <property type="evidence" value="ECO:0007669"/>
    <property type="project" value="TreeGrafter"/>
</dbReference>
<dbReference type="PANTHER" id="PTHR15615">
    <property type="match status" value="1"/>
</dbReference>
<dbReference type="PANTHER" id="PTHR15615:SF94">
    <property type="entry name" value="PHO85 CYCLIN-6-RELATED"/>
    <property type="match status" value="1"/>
</dbReference>
<accession>A0A1C7NJ37</accession>
<name>A0A1C7NJ37_9FUNG</name>
<dbReference type="InterPro" id="IPR013922">
    <property type="entry name" value="Cyclin_PHO80-like"/>
</dbReference>
<comment type="caution">
    <text evidence="1">The sequence shown here is derived from an EMBL/GenBank/DDBJ whole genome shotgun (WGS) entry which is preliminary data.</text>
</comment>
<evidence type="ECO:0000313" key="1">
    <source>
        <dbReference type="EMBL" id="OBZ89152.1"/>
    </source>
</evidence>
<protein>
    <submittedName>
        <fullName evidence="1">PHO85 cyclin-like protein psl1</fullName>
    </submittedName>
</protein>
<dbReference type="GO" id="GO:0000307">
    <property type="term" value="C:cyclin-dependent protein kinase holoenzyme complex"/>
    <property type="evidence" value="ECO:0007669"/>
    <property type="project" value="TreeGrafter"/>
</dbReference>
<dbReference type="SUPFAM" id="SSF47954">
    <property type="entry name" value="Cyclin-like"/>
    <property type="match status" value="1"/>
</dbReference>
<dbReference type="CDD" id="cd20558">
    <property type="entry name" value="CYCLIN_ScPCL7-like"/>
    <property type="match status" value="1"/>
</dbReference>
<dbReference type="Proteomes" id="UP000093000">
    <property type="component" value="Unassembled WGS sequence"/>
</dbReference>
<dbReference type="Pfam" id="PF08613">
    <property type="entry name" value="Cyclin"/>
    <property type="match status" value="1"/>
</dbReference>
<keyword evidence="2" id="KW-1185">Reference proteome</keyword>
<proteinExistence type="predicted"/>
<organism evidence="1 2">
    <name type="scientific">Choanephora cucurbitarum</name>
    <dbReference type="NCBI Taxonomy" id="101091"/>
    <lineage>
        <taxon>Eukaryota</taxon>
        <taxon>Fungi</taxon>
        <taxon>Fungi incertae sedis</taxon>
        <taxon>Mucoromycota</taxon>
        <taxon>Mucoromycotina</taxon>
        <taxon>Mucoromycetes</taxon>
        <taxon>Mucorales</taxon>
        <taxon>Mucorineae</taxon>
        <taxon>Choanephoraceae</taxon>
        <taxon>Choanephoroideae</taxon>
        <taxon>Choanephora</taxon>
    </lineage>
</organism>
<sequence length="214" mass="24681">MMETTIQYDVGKHPTKDTIKMMTFLLEKVMDAKEEPPKQKLSTCFHARSIPSISIHAYLMRILKYCPCANECFLAVLVYFDRISQSAITIDPYNIHRLLISGIMVASKLYSDVFFTNTRYAKVGGLPVTELNRLELEFIAMNQFSLFVSMEELQHYGDQLLQHWLAEHHSNETVDTEEDTIAPTVRRRARNLSIHENTAPSTHLEHVHKKPSTK</sequence>
<dbReference type="EMBL" id="LUGH01000110">
    <property type="protein sequence ID" value="OBZ89152.1"/>
    <property type="molecule type" value="Genomic_DNA"/>
</dbReference>
<dbReference type="OrthoDB" id="1060854at2759"/>
<dbReference type="GO" id="GO:0005634">
    <property type="term" value="C:nucleus"/>
    <property type="evidence" value="ECO:0007669"/>
    <property type="project" value="TreeGrafter"/>
</dbReference>
<dbReference type="Gene3D" id="1.10.472.10">
    <property type="entry name" value="Cyclin-like"/>
    <property type="match status" value="1"/>
</dbReference>
<reference evidence="1 2" key="1">
    <citation type="submission" date="2016-03" db="EMBL/GenBank/DDBJ databases">
        <title>Choanephora cucurbitarum.</title>
        <authorList>
            <person name="Min B."/>
            <person name="Park H."/>
            <person name="Park J.-H."/>
            <person name="Shin H.-D."/>
            <person name="Choi I.-G."/>
        </authorList>
    </citation>
    <scope>NUCLEOTIDE SEQUENCE [LARGE SCALE GENOMIC DNA]</scope>
    <source>
        <strain evidence="1 2">KUS-F28377</strain>
    </source>
</reference>
<dbReference type="AlphaFoldDB" id="A0A1C7NJ37"/>
<dbReference type="FunCoup" id="A0A1C7NJ37">
    <property type="interactions" value="49"/>
</dbReference>
<dbReference type="GO" id="GO:0019901">
    <property type="term" value="F:protein kinase binding"/>
    <property type="evidence" value="ECO:0007669"/>
    <property type="project" value="InterPro"/>
</dbReference>
<dbReference type="STRING" id="101091.A0A1C7NJ37"/>
<dbReference type="InterPro" id="IPR036915">
    <property type="entry name" value="Cyclin-like_sf"/>
</dbReference>
<evidence type="ECO:0000313" key="2">
    <source>
        <dbReference type="Proteomes" id="UP000093000"/>
    </source>
</evidence>
<dbReference type="InParanoid" id="A0A1C7NJ37"/>
<feature type="non-terminal residue" evidence="1">
    <location>
        <position position="214"/>
    </location>
</feature>